<protein>
    <submittedName>
        <fullName evidence="2">Uncharacterized protein</fullName>
    </submittedName>
</protein>
<evidence type="ECO:0000256" key="1">
    <source>
        <dbReference type="SAM" id="Phobius"/>
    </source>
</evidence>
<keyword evidence="1" id="KW-0812">Transmembrane</keyword>
<feature type="transmembrane region" description="Helical" evidence="1">
    <location>
        <begin position="59"/>
        <end position="83"/>
    </location>
</feature>
<keyword evidence="1" id="KW-1133">Transmembrane helix</keyword>
<organism evidence="2 3">
    <name type="scientific">Bradyrhizobium cajani</name>
    <dbReference type="NCBI Taxonomy" id="1928661"/>
    <lineage>
        <taxon>Bacteria</taxon>
        <taxon>Pseudomonadati</taxon>
        <taxon>Pseudomonadota</taxon>
        <taxon>Alphaproteobacteria</taxon>
        <taxon>Hyphomicrobiales</taxon>
        <taxon>Nitrobacteraceae</taxon>
        <taxon>Bradyrhizobium</taxon>
    </lineage>
</organism>
<keyword evidence="3" id="KW-1185">Reference proteome</keyword>
<keyword evidence="1" id="KW-0472">Membrane</keyword>
<dbReference type="AlphaFoldDB" id="A0A844TBV8"/>
<feature type="transmembrane region" description="Helical" evidence="1">
    <location>
        <begin position="5"/>
        <end position="23"/>
    </location>
</feature>
<proteinExistence type="predicted"/>
<name>A0A844TBV8_9BRAD</name>
<dbReference type="EMBL" id="WQNE01000026">
    <property type="protein sequence ID" value="MVT76573.1"/>
    <property type="molecule type" value="Genomic_DNA"/>
</dbReference>
<dbReference type="RefSeq" id="WP_254125862.1">
    <property type="nucleotide sequence ID" value="NZ_JANADL010000031.1"/>
</dbReference>
<comment type="caution">
    <text evidence="2">The sequence shown here is derived from an EMBL/GenBank/DDBJ whole genome shotgun (WGS) entry which is preliminary data.</text>
</comment>
<evidence type="ECO:0000313" key="3">
    <source>
        <dbReference type="Proteomes" id="UP000449969"/>
    </source>
</evidence>
<gene>
    <name evidence="2" type="ORF">GPL20_26625</name>
</gene>
<evidence type="ECO:0000313" key="2">
    <source>
        <dbReference type="EMBL" id="MVT76573.1"/>
    </source>
</evidence>
<reference evidence="2 3" key="1">
    <citation type="submission" date="2019-12" db="EMBL/GenBank/DDBJ databases">
        <title>Draft genome sequences Bradyrhizobium cajani AMBPC1010, Bradyrhizobium pachyrhizi AMBPC1040 and Bradyrhizobium yuanmingense ALSPC3051, three plant growth promoting strains isolated from nodules of Cajanus cajan L. in Dominican Republic.</title>
        <authorList>
            <person name="Flores-Felix J.D."/>
            <person name="Araujo J."/>
            <person name="Diaz-Alcantara C."/>
            <person name="Gonzalez-Andres F."/>
            <person name="Velazquez E."/>
        </authorList>
    </citation>
    <scope>NUCLEOTIDE SEQUENCE [LARGE SCALE GENOMIC DNA]</scope>
    <source>
        <strain evidence="2 3">1010</strain>
    </source>
</reference>
<sequence>MRTILILLGIWILINVLFVLIMIPPRKPRKATSQDTGALAPVRIDQNGYPFEEQEEKLLLRHVIISIAMGTFFSLAPPLIEAIESIKRFFRKQRQ</sequence>
<accession>A0A844TBV8</accession>
<dbReference type="Proteomes" id="UP000449969">
    <property type="component" value="Unassembled WGS sequence"/>
</dbReference>